<protein>
    <recommendedName>
        <fullName evidence="5">Tail length tape measure protein</fullName>
    </recommendedName>
</protein>
<gene>
    <name evidence="3" type="ORF">DES37_11480</name>
</gene>
<organism evidence="3 4">
    <name type="scientific">Mangrovibacter plantisponsor</name>
    <dbReference type="NCBI Taxonomy" id="451513"/>
    <lineage>
        <taxon>Bacteria</taxon>
        <taxon>Pseudomonadati</taxon>
        <taxon>Pseudomonadota</taxon>
        <taxon>Gammaproteobacteria</taxon>
        <taxon>Enterobacterales</taxon>
        <taxon>Enterobacteriaceae</taxon>
        <taxon>Mangrovibacter</taxon>
    </lineage>
</organism>
<evidence type="ECO:0000256" key="1">
    <source>
        <dbReference type="SAM" id="Coils"/>
    </source>
</evidence>
<evidence type="ECO:0008006" key="5">
    <source>
        <dbReference type="Google" id="ProtNLM"/>
    </source>
</evidence>
<dbReference type="OrthoDB" id="6630468at2"/>
<proteinExistence type="predicted"/>
<evidence type="ECO:0000313" key="4">
    <source>
        <dbReference type="Proteomes" id="UP000246744"/>
    </source>
</evidence>
<accession>A0A317PTL4</accession>
<evidence type="ECO:0000256" key="2">
    <source>
        <dbReference type="SAM" id="MobiDB-lite"/>
    </source>
</evidence>
<sequence>MAQPNQQLVFNITGNSQGLVQALNQGSNALQQFGRNSGGIFQTFGNGISGITGRLTMLTTGIGGMATAAASSAVAIASLVASSNEYVKTLNDLSKLSGMSVEELQKMDKAFYTSGLNIDQIANANKDALDKWGDAYRNGGGISDDAKELGLNLNNYAKNLNLVDGGLRNIIQSYYELQKLGKTRSEIVNFLESQGSDVSALIPVLQQFKDANEALNYVQSQTANITNDSAAAYQEFDKNMATLETNLKQLQAEGFNPLIKATNDLFSAFEQKPDLSTFDTVYSKLNALQKVTSFFSGFSLDSISQGIIDKSDKNLTNKNTPTVNTLPTQAATVTPSGGFVDKDAEAAKAKAAADKAAAAAKAAEQKRIQAQQQLNAVLGNMGDTAVAAQLAKFDYQQNEMERKIRESAKTLGLSEADTTKYLEAQYKSRSRAFSEMVDQMVSESDPEKLKANLDAIGNRLNPKQTQKVLKDQSDRVSSATGVNNSDNPFSQEYADSIKEQQSTLKDSYTNELGLLEDLNRKKLISVEQYNQKKSAYESAYQRKTLELESQTQIAQMGMISTATSDMATMMAGAFGESSGAAQAFFALSKGVAVATSIIKIQQALSEALATPFPANIAMYAQVLSLGAGIISTIKGTNIQGQAHDGIDSIPNEGTWNLAKGERVLSNPQAKKLDNYLDKNQNASTQPTQQTVINAPLVVQGGSSKDDAQFQAMLKKHANNVNQAVRQSQQRNT</sequence>
<dbReference type="AlphaFoldDB" id="A0A317PTL4"/>
<dbReference type="EMBL" id="QGTS01000014">
    <property type="protein sequence ID" value="PWW04984.1"/>
    <property type="molecule type" value="Genomic_DNA"/>
</dbReference>
<comment type="caution">
    <text evidence="3">The sequence shown here is derived from an EMBL/GenBank/DDBJ whole genome shotgun (WGS) entry which is preliminary data.</text>
</comment>
<evidence type="ECO:0000313" key="3">
    <source>
        <dbReference type="EMBL" id="PWW04984.1"/>
    </source>
</evidence>
<reference evidence="3 4" key="1">
    <citation type="submission" date="2018-05" db="EMBL/GenBank/DDBJ databases">
        <title>Genomic Encyclopedia of Type Strains, Phase IV (KMG-IV): sequencing the most valuable type-strain genomes for metagenomic binning, comparative biology and taxonomic classification.</title>
        <authorList>
            <person name="Goeker M."/>
        </authorList>
    </citation>
    <scope>NUCLEOTIDE SEQUENCE [LARGE SCALE GENOMIC DNA]</scope>
    <source>
        <strain evidence="3 4">DSM 19579</strain>
    </source>
</reference>
<keyword evidence="1" id="KW-0175">Coiled coil</keyword>
<feature type="compositionally biased region" description="Polar residues" evidence="2">
    <location>
        <begin position="475"/>
        <end position="489"/>
    </location>
</feature>
<feature type="region of interest" description="Disordered" evidence="2">
    <location>
        <begin position="461"/>
        <end position="489"/>
    </location>
</feature>
<feature type="coiled-coil region" evidence="1">
    <location>
        <begin position="346"/>
        <end position="380"/>
    </location>
</feature>
<dbReference type="RefSeq" id="WP_110027544.1">
    <property type="nucleotide sequence ID" value="NZ_QGTS01000014.1"/>
</dbReference>
<name>A0A317PTL4_9ENTR</name>
<dbReference type="Proteomes" id="UP000246744">
    <property type="component" value="Unassembled WGS sequence"/>
</dbReference>
<keyword evidence="4" id="KW-1185">Reference proteome</keyword>